<evidence type="ECO:0000259" key="2">
    <source>
        <dbReference type="Pfam" id="PF13349"/>
    </source>
</evidence>
<gene>
    <name evidence="3" type="ORF">GXN76_08335</name>
</gene>
<dbReference type="KEGG" id="kpul:GXN76_08335"/>
<keyword evidence="4" id="KW-1185">Reference proteome</keyword>
<dbReference type="AlphaFoldDB" id="A0A7D3Y9T1"/>
<proteinExistence type="predicted"/>
<accession>A0A7D3Y9T1</accession>
<evidence type="ECO:0000313" key="3">
    <source>
        <dbReference type="EMBL" id="QKG84481.1"/>
    </source>
</evidence>
<evidence type="ECO:0000256" key="1">
    <source>
        <dbReference type="SAM" id="SignalP"/>
    </source>
</evidence>
<protein>
    <submittedName>
        <fullName evidence="3">DUF4097 domain-containing protein</fullName>
    </submittedName>
</protein>
<feature type="domain" description="DUF4097" evidence="2">
    <location>
        <begin position="37"/>
        <end position="167"/>
    </location>
</feature>
<evidence type="ECO:0000313" key="4">
    <source>
        <dbReference type="Proteomes" id="UP000503088"/>
    </source>
</evidence>
<feature type="chain" id="PRO_5039290784" evidence="1">
    <location>
        <begin position="22"/>
        <end position="247"/>
    </location>
</feature>
<sequence length="247" mass="26967">MKRWILLLCSLLLLSGCTPFWVETKKEEKELKFNENVEHIVLETTSTDIDVQSASVSALTVEMDTYEGGPTIQSKDEANRVKISLKKEGWNLPNIGPLAIGKRSGATVKIPDSYQGDLEIQVTSANVSLEKLNLRQLNLQSTSGDIQGDQLQVKKLSGKSSSGDVRLGFQTFQTDLNWSNTSGDVRLSLGEKAPDVQIELKSNSGGLEAMFPLQRTESNKKELKGVSGAGTHTLRIDTTSGDITLSQ</sequence>
<keyword evidence="1" id="KW-0732">Signal</keyword>
<dbReference type="InterPro" id="IPR025164">
    <property type="entry name" value="Toastrack_DUF4097"/>
</dbReference>
<reference evidence="3 4" key="1">
    <citation type="submission" date="2020-01" db="EMBL/GenBank/DDBJ databases">
        <authorList>
            <person name="Gulvik C.A."/>
            <person name="Batra D.G."/>
        </authorList>
    </citation>
    <scope>NUCLEOTIDE SEQUENCE [LARGE SCALE GENOMIC DNA]</scope>
    <source>
        <strain evidence="3 4">W9323</strain>
    </source>
</reference>
<feature type="signal peptide" evidence="1">
    <location>
        <begin position="1"/>
        <end position="21"/>
    </location>
</feature>
<organism evidence="3 4">
    <name type="scientific">Kroppenstedtia pulmonis</name>
    <dbReference type="NCBI Taxonomy" id="1380685"/>
    <lineage>
        <taxon>Bacteria</taxon>
        <taxon>Bacillati</taxon>
        <taxon>Bacillota</taxon>
        <taxon>Bacilli</taxon>
        <taxon>Bacillales</taxon>
        <taxon>Thermoactinomycetaceae</taxon>
        <taxon>Kroppenstedtia</taxon>
    </lineage>
</organism>
<dbReference type="Proteomes" id="UP000503088">
    <property type="component" value="Chromosome"/>
</dbReference>
<dbReference type="RefSeq" id="WP_173222210.1">
    <property type="nucleotide sequence ID" value="NZ_CP048104.1"/>
</dbReference>
<dbReference type="Pfam" id="PF13349">
    <property type="entry name" value="DUF4097"/>
    <property type="match status" value="1"/>
</dbReference>
<name>A0A7D3Y9T1_9BACL</name>
<dbReference type="PROSITE" id="PS51257">
    <property type="entry name" value="PROKAR_LIPOPROTEIN"/>
    <property type="match status" value="1"/>
</dbReference>
<dbReference type="EMBL" id="CP048104">
    <property type="protein sequence ID" value="QKG84481.1"/>
    <property type="molecule type" value="Genomic_DNA"/>
</dbReference>